<reference evidence="3 4" key="1">
    <citation type="submission" date="2013-04" db="EMBL/GenBank/DDBJ databases">
        <title>The Genome Sequence of Parabacteroides gordonii DSM 23371.</title>
        <authorList>
            <consortium name="The Broad Institute Genomics Platform"/>
            <person name="Earl A."/>
            <person name="Ward D."/>
            <person name="Feldgarden M."/>
            <person name="Gevers D."/>
            <person name="Martens E."/>
            <person name="Sakamoto M."/>
            <person name="Benno Y."/>
            <person name="Suzuki N."/>
            <person name="Matsunaga N."/>
            <person name="Koshihara K."/>
            <person name="Seki M."/>
            <person name="Komiya H."/>
            <person name="Walker B."/>
            <person name="Young S."/>
            <person name="Zeng Q."/>
            <person name="Gargeya S."/>
            <person name="Fitzgerald M."/>
            <person name="Haas B."/>
            <person name="Abouelleil A."/>
            <person name="Allen A.W."/>
            <person name="Alvarado L."/>
            <person name="Arachchi H.M."/>
            <person name="Berlin A.M."/>
            <person name="Chapman S.B."/>
            <person name="Gainer-Dewar J."/>
            <person name="Goldberg J."/>
            <person name="Griggs A."/>
            <person name="Gujja S."/>
            <person name="Hansen M."/>
            <person name="Howarth C."/>
            <person name="Imamovic A."/>
            <person name="Ireland A."/>
            <person name="Larimer J."/>
            <person name="McCowan C."/>
            <person name="Murphy C."/>
            <person name="Pearson M."/>
            <person name="Poon T.W."/>
            <person name="Priest M."/>
            <person name="Roberts A."/>
            <person name="Saif S."/>
            <person name="Shea T."/>
            <person name="Sisk P."/>
            <person name="Sykes S."/>
            <person name="Wortman J."/>
            <person name="Nusbaum C."/>
            <person name="Birren B."/>
        </authorList>
    </citation>
    <scope>NUCLEOTIDE SEQUENCE [LARGE SCALE GENOMIC DNA]</scope>
    <source>
        <strain evidence="3 4">MS-1</strain>
    </source>
</reference>
<dbReference type="GO" id="GO:0030428">
    <property type="term" value="C:cell septum"/>
    <property type="evidence" value="ECO:0007669"/>
    <property type="project" value="TreeGrafter"/>
</dbReference>
<dbReference type="HOGENOM" id="CLU_112783_1_0_10"/>
<comment type="caution">
    <text evidence="3">The sequence shown here is derived from an EMBL/GenBank/DDBJ whole genome shotgun (WGS) entry which is preliminary data.</text>
</comment>
<dbReference type="GO" id="GO:0032506">
    <property type="term" value="P:cytokinetic process"/>
    <property type="evidence" value="ECO:0007669"/>
    <property type="project" value="TreeGrafter"/>
</dbReference>
<protein>
    <recommendedName>
        <fullName evidence="2">SPOR domain-containing protein</fullName>
    </recommendedName>
</protein>
<name>A0A0F5IKR6_9BACT</name>
<dbReference type="InterPro" id="IPR007730">
    <property type="entry name" value="SPOR-like_dom"/>
</dbReference>
<dbReference type="AlphaFoldDB" id="A0A0F5IKR6"/>
<dbReference type="PANTHER" id="PTHR38687">
    <property type="entry name" value="CELL DIVISION PROTEIN DEDD-RELATED"/>
    <property type="match status" value="1"/>
</dbReference>
<dbReference type="Proteomes" id="UP000033035">
    <property type="component" value="Unassembled WGS sequence"/>
</dbReference>
<evidence type="ECO:0000313" key="4">
    <source>
        <dbReference type="Proteomes" id="UP000033035"/>
    </source>
</evidence>
<dbReference type="Pfam" id="PF05036">
    <property type="entry name" value="SPOR"/>
    <property type="match status" value="1"/>
</dbReference>
<dbReference type="InterPro" id="IPR036680">
    <property type="entry name" value="SPOR-like_sf"/>
</dbReference>
<dbReference type="GO" id="GO:0032153">
    <property type="term" value="C:cell division site"/>
    <property type="evidence" value="ECO:0007669"/>
    <property type="project" value="TreeGrafter"/>
</dbReference>
<dbReference type="GO" id="GO:0042834">
    <property type="term" value="F:peptidoglycan binding"/>
    <property type="evidence" value="ECO:0007669"/>
    <property type="project" value="InterPro"/>
</dbReference>
<evidence type="ECO:0000259" key="2">
    <source>
        <dbReference type="PROSITE" id="PS51724"/>
    </source>
</evidence>
<dbReference type="RefSeq" id="WP_028727458.1">
    <property type="nucleotide sequence ID" value="NZ_AUAE01000014.1"/>
</dbReference>
<evidence type="ECO:0000256" key="1">
    <source>
        <dbReference type="SAM" id="MobiDB-lite"/>
    </source>
</evidence>
<proteinExistence type="predicted"/>
<keyword evidence="4" id="KW-1185">Reference proteome</keyword>
<dbReference type="SUPFAM" id="SSF110997">
    <property type="entry name" value="Sporulation related repeat"/>
    <property type="match status" value="1"/>
</dbReference>
<dbReference type="PROSITE" id="PS51257">
    <property type="entry name" value="PROKAR_LIPOPROTEIN"/>
    <property type="match status" value="1"/>
</dbReference>
<dbReference type="EMBL" id="AQHW01000030">
    <property type="protein sequence ID" value="KKB46073.1"/>
    <property type="molecule type" value="Genomic_DNA"/>
</dbReference>
<dbReference type="STRING" id="1203610.HMPREF1536_05307"/>
<feature type="region of interest" description="Disordered" evidence="1">
    <location>
        <begin position="55"/>
        <end position="75"/>
    </location>
</feature>
<gene>
    <name evidence="3" type="ORF">HMPREF1536_05307</name>
</gene>
<accession>A0A0F5IKR6</accession>
<dbReference type="Gene3D" id="3.30.70.1070">
    <property type="entry name" value="Sporulation related repeat"/>
    <property type="match status" value="1"/>
</dbReference>
<organism evidence="3 4">
    <name type="scientific">Parabacteroides gordonii MS-1 = DSM 23371</name>
    <dbReference type="NCBI Taxonomy" id="1203610"/>
    <lineage>
        <taxon>Bacteria</taxon>
        <taxon>Pseudomonadati</taxon>
        <taxon>Bacteroidota</taxon>
        <taxon>Bacteroidia</taxon>
        <taxon>Bacteroidales</taxon>
        <taxon>Tannerellaceae</taxon>
        <taxon>Parabacteroides</taxon>
    </lineage>
</organism>
<dbReference type="PANTHER" id="PTHR38687:SF1">
    <property type="entry name" value="CELL DIVISION PROTEIN DEDD"/>
    <property type="match status" value="1"/>
</dbReference>
<sequence length="163" mass="18119">MNKIWLFGAAISMVLAFGSCKPKQSAYKAAYEQAKEKESTAPVEVVEQEEEVVEEVAPVSKPRTSTATTRAERINAAQGEDASRLKRYSVVIGSFKNKTNAYALKERMQNDGYNAVLGENEQGMLRVIVASFNDKADAADSRDAIKAKYAPNFQDAWLLERQY</sequence>
<dbReference type="PROSITE" id="PS51724">
    <property type="entry name" value="SPOR"/>
    <property type="match status" value="1"/>
</dbReference>
<dbReference type="PATRIC" id="fig|1203610.3.peg.5421"/>
<dbReference type="InterPro" id="IPR052521">
    <property type="entry name" value="Cell_div_SPOR-domain"/>
</dbReference>
<feature type="domain" description="SPOR" evidence="2">
    <location>
        <begin position="82"/>
        <end position="160"/>
    </location>
</feature>
<evidence type="ECO:0000313" key="3">
    <source>
        <dbReference type="EMBL" id="KKB46073.1"/>
    </source>
</evidence>